<sequence>MRTVDEDIICTLYTLDQVMSLCANRSARAPFTLVDCLDGAASQNFDWHSADLQVMSNCFCMRTLLRNATERELLLLPTLSFR</sequence>
<name>A0A183D7I7_9BILA</name>
<keyword evidence="2" id="KW-1185">Reference proteome</keyword>
<evidence type="ECO:0000313" key="1">
    <source>
        <dbReference type="EMBL" id="VDK46620.1"/>
    </source>
</evidence>
<proteinExistence type="predicted"/>
<reference evidence="3" key="1">
    <citation type="submission" date="2016-06" db="UniProtKB">
        <authorList>
            <consortium name="WormBaseParasite"/>
        </authorList>
    </citation>
    <scope>IDENTIFICATION</scope>
</reference>
<dbReference type="AlphaFoldDB" id="A0A183D7I7"/>
<dbReference type="EMBL" id="UYRT01009121">
    <property type="protein sequence ID" value="VDK46620.1"/>
    <property type="molecule type" value="Genomic_DNA"/>
</dbReference>
<organism evidence="3">
    <name type="scientific">Gongylonema pulchrum</name>
    <dbReference type="NCBI Taxonomy" id="637853"/>
    <lineage>
        <taxon>Eukaryota</taxon>
        <taxon>Metazoa</taxon>
        <taxon>Ecdysozoa</taxon>
        <taxon>Nematoda</taxon>
        <taxon>Chromadorea</taxon>
        <taxon>Rhabditida</taxon>
        <taxon>Spirurina</taxon>
        <taxon>Spiruromorpha</taxon>
        <taxon>Spiruroidea</taxon>
        <taxon>Gongylonematidae</taxon>
        <taxon>Gongylonema</taxon>
    </lineage>
</organism>
<protein>
    <submittedName>
        <fullName evidence="3">Ricin B-type lectin domain-containing protein</fullName>
    </submittedName>
</protein>
<accession>A0A183D7I7</accession>
<evidence type="ECO:0000313" key="2">
    <source>
        <dbReference type="Proteomes" id="UP000271098"/>
    </source>
</evidence>
<reference evidence="1 2" key="2">
    <citation type="submission" date="2018-11" db="EMBL/GenBank/DDBJ databases">
        <authorList>
            <consortium name="Pathogen Informatics"/>
        </authorList>
    </citation>
    <scope>NUCLEOTIDE SEQUENCE [LARGE SCALE GENOMIC DNA]</scope>
</reference>
<dbReference type="WBParaSite" id="GPUH_0000468501-mRNA-1">
    <property type="protein sequence ID" value="GPUH_0000468501-mRNA-1"/>
    <property type="gene ID" value="GPUH_0000468501"/>
</dbReference>
<gene>
    <name evidence="1" type="ORF">GPUH_LOCUS4678</name>
</gene>
<evidence type="ECO:0000313" key="3">
    <source>
        <dbReference type="WBParaSite" id="GPUH_0000468501-mRNA-1"/>
    </source>
</evidence>
<dbReference type="Proteomes" id="UP000271098">
    <property type="component" value="Unassembled WGS sequence"/>
</dbReference>